<evidence type="ECO:0000256" key="2">
    <source>
        <dbReference type="ARBA" id="ARBA00022840"/>
    </source>
</evidence>
<dbReference type="Pfam" id="PF00069">
    <property type="entry name" value="Pkinase"/>
    <property type="match status" value="1"/>
</dbReference>
<feature type="domain" description="Protein kinase" evidence="5">
    <location>
        <begin position="16"/>
        <end position="257"/>
    </location>
</feature>
<feature type="binding site" evidence="3">
    <location>
        <position position="45"/>
    </location>
    <ligand>
        <name>ATP</name>
        <dbReference type="ChEBI" id="CHEBI:30616"/>
    </ligand>
</feature>
<keyword evidence="4" id="KW-0808">Transferase</keyword>
<dbReference type="InterPro" id="IPR008271">
    <property type="entry name" value="Ser/Thr_kinase_AS"/>
</dbReference>
<accession>A0ABR2HXK5</accession>
<dbReference type="InterPro" id="IPR017441">
    <property type="entry name" value="Protein_kinase_ATP_BS"/>
</dbReference>
<comment type="similarity">
    <text evidence="4">Belongs to the protein kinase superfamily.</text>
</comment>
<evidence type="ECO:0000313" key="6">
    <source>
        <dbReference type="EMBL" id="KAK8854351.1"/>
    </source>
</evidence>
<keyword evidence="4" id="KW-0723">Serine/threonine-protein kinase</keyword>
<dbReference type="PROSITE" id="PS00107">
    <property type="entry name" value="PROTEIN_KINASE_ATP"/>
    <property type="match status" value="1"/>
</dbReference>
<comment type="caution">
    <text evidence="6">The sequence shown here is derived from an EMBL/GenBank/DDBJ whole genome shotgun (WGS) entry which is preliminary data.</text>
</comment>
<organism evidence="6 7">
    <name type="scientific">Tritrichomonas musculus</name>
    <dbReference type="NCBI Taxonomy" id="1915356"/>
    <lineage>
        <taxon>Eukaryota</taxon>
        <taxon>Metamonada</taxon>
        <taxon>Parabasalia</taxon>
        <taxon>Tritrichomonadida</taxon>
        <taxon>Tritrichomonadidae</taxon>
        <taxon>Tritrichomonas</taxon>
    </lineage>
</organism>
<dbReference type="SMART" id="SM00220">
    <property type="entry name" value="S_TKc"/>
    <property type="match status" value="1"/>
</dbReference>
<dbReference type="InterPro" id="IPR011009">
    <property type="entry name" value="Kinase-like_dom_sf"/>
</dbReference>
<gene>
    <name evidence="6" type="ORF">M9Y10_016911</name>
</gene>
<keyword evidence="4" id="KW-0418">Kinase</keyword>
<keyword evidence="1 3" id="KW-0547">Nucleotide-binding</keyword>
<evidence type="ECO:0000256" key="3">
    <source>
        <dbReference type="PROSITE-ProRule" id="PRU10141"/>
    </source>
</evidence>
<evidence type="ECO:0000256" key="1">
    <source>
        <dbReference type="ARBA" id="ARBA00022741"/>
    </source>
</evidence>
<keyword evidence="2 3" id="KW-0067">ATP-binding</keyword>
<evidence type="ECO:0000313" key="7">
    <source>
        <dbReference type="Proteomes" id="UP001470230"/>
    </source>
</evidence>
<keyword evidence="7" id="KW-1185">Reference proteome</keyword>
<dbReference type="Proteomes" id="UP001470230">
    <property type="component" value="Unassembled WGS sequence"/>
</dbReference>
<evidence type="ECO:0000259" key="5">
    <source>
        <dbReference type="PROSITE" id="PS50011"/>
    </source>
</evidence>
<sequence>MSEVTKLHEILSQHEFEHKKILGEGAFSSVHLCYSKKYHHDFAIKQAKKHRLSAQEFQTLISLNHPNVIKIYDAFEDESAQYLVMEYCPQGTIKQKNISSYDKFIYYARQILEAVAYCHSKNIAHRDIKPDNIFLDQYDHIKLADFGLARKFDINERSNEKCGSLMFFSPEMLQFQEIDPFKADIWAIGITFYYMATGNYPFQSDSREDLKQLINLGELDYETYDVDPQIRFLINKMTTKNAKIRPTAEKVLKFPMFAQVGTMKTLFLKDKCNGKQLPTGYYTQLSLPIDKATTNDATKTAQCDTILSYRGINRYPRIQRITTRHQPKKTSLE</sequence>
<protein>
    <recommendedName>
        <fullName evidence="5">Protein kinase domain-containing protein</fullName>
    </recommendedName>
</protein>
<name>A0ABR2HXK5_9EUKA</name>
<dbReference type="Gene3D" id="1.10.510.10">
    <property type="entry name" value="Transferase(Phosphotransferase) domain 1"/>
    <property type="match status" value="1"/>
</dbReference>
<dbReference type="EMBL" id="JAPFFF010000021">
    <property type="protein sequence ID" value="KAK8854351.1"/>
    <property type="molecule type" value="Genomic_DNA"/>
</dbReference>
<evidence type="ECO:0000256" key="4">
    <source>
        <dbReference type="RuleBase" id="RU000304"/>
    </source>
</evidence>
<dbReference type="PROSITE" id="PS00108">
    <property type="entry name" value="PROTEIN_KINASE_ST"/>
    <property type="match status" value="1"/>
</dbReference>
<dbReference type="PANTHER" id="PTHR24362">
    <property type="entry name" value="SERINE/THREONINE-PROTEIN KINASE NEK"/>
    <property type="match status" value="1"/>
</dbReference>
<dbReference type="PANTHER" id="PTHR24362:SF309">
    <property type="entry name" value="PROTEIN KINASE DOMAIN-CONTAINING PROTEIN"/>
    <property type="match status" value="1"/>
</dbReference>
<dbReference type="SUPFAM" id="SSF56112">
    <property type="entry name" value="Protein kinase-like (PK-like)"/>
    <property type="match status" value="1"/>
</dbReference>
<dbReference type="PROSITE" id="PS50011">
    <property type="entry name" value="PROTEIN_KINASE_DOM"/>
    <property type="match status" value="1"/>
</dbReference>
<reference evidence="6 7" key="1">
    <citation type="submission" date="2024-04" db="EMBL/GenBank/DDBJ databases">
        <title>Tritrichomonas musculus Genome.</title>
        <authorList>
            <person name="Alves-Ferreira E."/>
            <person name="Grigg M."/>
            <person name="Lorenzi H."/>
            <person name="Galac M."/>
        </authorList>
    </citation>
    <scope>NUCLEOTIDE SEQUENCE [LARGE SCALE GENOMIC DNA]</scope>
    <source>
        <strain evidence="6 7">EAF2021</strain>
    </source>
</reference>
<dbReference type="InterPro" id="IPR000719">
    <property type="entry name" value="Prot_kinase_dom"/>
</dbReference>
<proteinExistence type="inferred from homology"/>